<keyword evidence="9" id="KW-0445">Lipid transport</keyword>
<comment type="similarity">
    <text evidence="2">Belongs to the synaptotagmin family.</text>
</comment>
<dbReference type="SMART" id="SM00239">
    <property type="entry name" value="C2"/>
    <property type="match status" value="2"/>
</dbReference>
<dbReference type="Pfam" id="PF17047">
    <property type="entry name" value="SMP_LBD"/>
    <property type="match status" value="1"/>
</dbReference>
<name>A0A2V0NZP6_9CHLO</name>
<evidence type="ECO:0000256" key="1">
    <source>
        <dbReference type="ARBA" id="ARBA00004167"/>
    </source>
</evidence>
<dbReference type="GO" id="GO:0005783">
    <property type="term" value="C:endoplasmic reticulum"/>
    <property type="evidence" value="ECO:0007669"/>
    <property type="project" value="TreeGrafter"/>
</dbReference>
<dbReference type="CDD" id="cd21677">
    <property type="entry name" value="SMP_SYT"/>
    <property type="match status" value="1"/>
</dbReference>
<sequence length="663" mass="73014">MAQPAGDSEPEKASAVERVKAMSLEEVQQLLAQGGRRTVIVPGADGAKLVRREKPRTVIRESGDGVRVTLTLAQLLAAAAALPAALVLLFLLWWRPHLGVLSGSATLGVLAGVLGAWRYRKNAKSKAQTQELLSMDPGLKGCQYLLGGVPSWINLTDREKMEWLNKLLLELWPYYDRGICKFVKEFVEPVMESYRPPGIIKRIFFQEFTFGNAPFRIEGISVKEDDDEIDMEVDVRWSGDANICLGIDLPVGGEATRLNPKVTDIVFVATFKLILKPLVRKIPGFAAAALALKGPPIINYRLNFGSLSGGSVTTAPITTFVNFIVKEVLVGMLVWPKRITVPILSSNGILPANDPAIDLAVERLMGRVRGVVKVAVLRAKGLKSYDALTGKSDPFTEVFTTSNHRYATRRINNTLEPAWDETFYLPVIEKDQILHVEVFDHDMVNVSGAATLAIWKGLADSVGAKEFMGRCAVKLAPLIAEEGLEEERWFPLGRGDWTNPQGTGKGEGLIRLGLQYRAIRSFVPAEVKGARTGILLVGIMRAKGLASPKGDKVCSYVKVKVGKQDYKTRPVAKTRDPVWSYDNKFTFYGVPATEEVVFTVMEPALTTDDELGTLTVRLPELVQSTQVSRWTQREQAGYMHRSVALAGGRGAELEVEVEFLPDW</sequence>
<evidence type="ECO:0000256" key="2">
    <source>
        <dbReference type="ARBA" id="ARBA00006996"/>
    </source>
</evidence>
<dbReference type="Pfam" id="PF00168">
    <property type="entry name" value="C2"/>
    <property type="match status" value="2"/>
</dbReference>
<dbReference type="OrthoDB" id="566659at2759"/>
<dbReference type="CDD" id="cd00030">
    <property type="entry name" value="C2"/>
    <property type="match status" value="2"/>
</dbReference>
<dbReference type="PANTHER" id="PTHR10774:SF190">
    <property type="entry name" value="C2 CALCIUM_LIPID-BINDING ENDONUCLEASE_EXONUCLEASE_PHOSPHATASE-RELATED"/>
    <property type="match status" value="1"/>
</dbReference>
<dbReference type="InterPro" id="IPR031468">
    <property type="entry name" value="SMP_LBD"/>
</dbReference>
<organism evidence="15 16">
    <name type="scientific">Raphidocelis subcapitata</name>
    <dbReference type="NCBI Taxonomy" id="307507"/>
    <lineage>
        <taxon>Eukaryota</taxon>
        <taxon>Viridiplantae</taxon>
        <taxon>Chlorophyta</taxon>
        <taxon>core chlorophytes</taxon>
        <taxon>Chlorophyceae</taxon>
        <taxon>CS clade</taxon>
        <taxon>Sphaeropleales</taxon>
        <taxon>Selenastraceae</taxon>
        <taxon>Raphidocelis</taxon>
    </lineage>
</organism>
<keyword evidence="3" id="KW-0813">Transport</keyword>
<evidence type="ECO:0000256" key="3">
    <source>
        <dbReference type="ARBA" id="ARBA00022448"/>
    </source>
</evidence>
<keyword evidence="6" id="KW-0677">Repeat</keyword>
<dbReference type="PROSITE" id="PS50004">
    <property type="entry name" value="C2"/>
    <property type="match status" value="2"/>
</dbReference>
<feature type="transmembrane region" description="Helical" evidence="12">
    <location>
        <begin position="100"/>
        <end position="119"/>
    </location>
</feature>
<keyword evidence="11 12" id="KW-0472">Membrane</keyword>
<evidence type="ECO:0000256" key="8">
    <source>
        <dbReference type="ARBA" id="ARBA00022989"/>
    </source>
</evidence>
<dbReference type="AlphaFoldDB" id="A0A2V0NZP6"/>
<evidence type="ECO:0000313" key="15">
    <source>
        <dbReference type="EMBL" id="GBF92799.1"/>
    </source>
</evidence>
<dbReference type="InParanoid" id="A0A2V0NZP6"/>
<dbReference type="SUPFAM" id="SSF49562">
    <property type="entry name" value="C2 domain (Calcium/lipid-binding domain, CaLB)"/>
    <property type="match status" value="2"/>
</dbReference>
<evidence type="ECO:0000256" key="12">
    <source>
        <dbReference type="SAM" id="Phobius"/>
    </source>
</evidence>
<reference evidence="15 16" key="1">
    <citation type="journal article" date="2018" name="Sci. Rep.">
        <title>Raphidocelis subcapitata (=Pseudokirchneriella subcapitata) provides an insight into genome evolution and environmental adaptations in the Sphaeropleales.</title>
        <authorList>
            <person name="Suzuki S."/>
            <person name="Yamaguchi H."/>
            <person name="Nakajima N."/>
            <person name="Kawachi M."/>
        </authorList>
    </citation>
    <scope>NUCLEOTIDE SEQUENCE [LARGE SCALE GENOMIC DNA]</scope>
    <source>
        <strain evidence="15 16">NIES-35</strain>
    </source>
</reference>
<dbReference type="GO" id="GO:0006869">
    <property type="term" value="P:lipid transport"/>
    <property type="evidence" value="ECO:0007669"/>
    <property type="project" value="UniProtKB-KW"/>
</dbReference>
<evidence type="ECO:0000256" key="9">
    <source>
        <dbReference type="ARBA" id="ARBA00023055"/>
    </source>
</evidence>
<keyword evidence="7" id="KW-0106">Calcium</keyword>
<evidence type="ECO:0000256" key="5">
    <source>
        <dbReference type="ARBA" id="ARBA00022723"/>
    </source>
</evidence>
<comment type="subcellular location">
    <subcellularLocation>
        <location evidence="1">Membrane</location>
        <topology evidence="1">Single-pass membrane protein</topology>
    </subcellularLocation>
</comment>
<dbReference type="InterPro" id="IPR000008">
    <property type="entry name" value="C2_dom"/>
</dbReference>
<dbReference type="GO" id="GO:0016020">
    <property type="term" value="C:membrane"/>
    <property type="evidence" value="ECO:0007669"/>
    <property type="project" value="UniProtKB-SubCell"/>
</dbReference>
<dbReference type="Gene3D" id="2.60.40.150">
    <property type="entry name" value="C2 domain"/>
    <property type="match status" value="2"/>
</dbReference>
<keyword evidence="10" id="KW-0446">Lipid-binding</keyword>
<evidence type="ECO:0000256" key="10">
    <source>
        <dbReference type="ARBA" id="ARBA00023121"/>
    </source>
</evidence>
<keyword evidence="16" id="KW-1185">Reference proteome</keyword>
<dbReference type="EMBL" id="BDRX01000035">
    <property type="protein sequence ID" value="GBF92799.1"/>
    <property type="molecule type" value="Genomic_DNA"/>
</dbReference>
<feature type="transmembrane region" description="Helical" evidence="12">
    <location>
        <begin position="70"/>
        <end position="94"/>
    </location>
</feature>
<feature type="domain" description="C2" evidence="13">
    <location>
        <begin position="506"/>
        <end position="631"/>
    </location>
</feature>
<dbReference type="GO" id="GO:0008289">
    <property type="term" value="F:lipid binding"/>
    <property type="evidence" value="ECO:0007669"/>
    <property type="project" value="UniProtKB-KW"/>
</dbReference>
<comment type="caution">
    <text evidence="15">The sequence shown here is derived from an EMBL/GenBank/DDBJ whole genome shotgun (WGS) entry which is preliminary data.</text>
</comment>
<accession>A0A2V0NZP6</accession>
<evidence type="ECO:0000313" key="16">
    <source>
        <dbReference type="Proteomes" id="UP000247498"/>
    </source>
</evidence>
<feature type="domain" description="C2" evidence="13">
    <location>
        <begin position="353"/>
        <end position="490"/>
    </location>
</feature>
<evidence type="ECO:0000256" key="11">
    <source>
        <dbReference type="ARBA" id="ARBA00023136"/>
    </source>
</evidence>
<dbReference type="GO" id="GO:0046872">
    <property type="term" value="F:metal ion binding"/>
    <property type="evidence" value="ECO:0007669"/>
    <property type="project" value="UniProtKB-KW"/>
</dbReference>
<gene>
    <name evidence="15" type="ORF">Rsub_05418</name>
</gene>
<evidence type="ECO:0000259" key="14">
    <source>
        <dbReference type="PROSITE" id="PS51847"/>
    </source>
</evidence>
<dbReference type="InterPro" id="IPR039010">
    <property type="entry name" value="Synaptotagmin_SMP"/>
</dbReference>
<feature type="domain" description="SMP-LTD" evidence="14">
    <location>
        <begin position="157"/>
        <end position="344"/>
    </location>
</feature>
<keyword evidence="5" id="KW-0479">Metal-binding</keyword>
<keyword evidence="8 12" id="KW-1133">Transmembrane helix</keyword>
<evidence type="ECO:0000256" key="4">
    <source>
        <dbReference type="ARBA" id="ARBA00022692"/>
    </source>
</evidence>
<evidence type="ECO:0000256" key="7">
    <source>
        <dbReference type="ARBA" id="ARBA00022837"/>
    </source>
</evidence>
<keyword evidence="4 12" id="KW-0812">Transmembrane</keyword>
<dbReference type="PANTHER" id="PTHR10774">
    <property type="entry name" value="EXTENDED SYNAPTOTAGMIN-RELATED"/>
    <property type="match status" value="1"/>
</dbReference>
<dbReference type="Proteomes" id="UP000247498">
    <property type="component" value="Unassembled WGS sequence"/>
</dbReference>
<evidence type="ECO:0000259" key="13">
    <source>
        <dbReference type="PROSITE" id="PS50004"/>
    </source>
</evidence>
<protein>
    <submittedName>
        <fullName evidence="15">Extended synaptotagmin</fullName>
    </submittedName>
</protein>
<dbReference type="InterPro" id="IPR035892">
    <property type="entry name" value="C2_domain_sf"/>
</dbReference>
<evidence type="ECO:0000256" key="6">
    <source>
        <dbReference type="ARBA" id="ARBA00022737"/>
    </source>
</evidence>
<dbReference type="PROSITE" id="PS51847">
    <property type="entry name" value="SMP"/>
    <property type="match status" value="1"/>
</dbReference>
<dbReference type="InterPro" id="IPR045050">
    <property type="entry name" value="Synaptotagmin_plant"/>
</dbReference>
<dbReference type="STRING" id="307507.A0A2V0NZP6"/>
<proteinExistence type="inferred from homology"/>